<dbReference type="InterPro" id="IPR052959">
    <property type="entry name" value="Inner_membrane_assoc"/>
</dbReference>
<feature type="transmembrane region" description="Helical" evidence="1">
    <location>
        <begin position="24"/>
        <end position="47"/>
    </location>
</feature>
<dbReference type="PANTHER" id="PTHR38598">
    <property type="entry name" value="INNER MEMBRANE PROTEIN YJCH"/>
    <property type="match status" value="1"/>
</dbReference>
<evidence type="ECO:0000313" key="2">
    <source>
        <dbReference type="EMBL" id="PNG25036.1"/>
    </source>
</evidence>
<organism evidence="2 3">
    <name type="scientific">Methylocella silvestris</name>
    <dbReference type="NCBI Taxonomy" id="199596"/>
    <lineage>
        <taxon>Bacteria</taxon>
        <taxon>Pseudomonadati</taxon>
        <taxon>Pseudomonadota</taxon>
        <taxon>Alphaproteobacteria</taxon>
        <taxon>Hyphomicrobiales</taxon>
        <taxon>Beijerinckiaceae</taxon>
        <taxon>Methylocella</taxon>
    </lineage>
</organism>
<dbReference type="GO" id="GO:0005886">
    <property type="term" value="C:plasma membrane"/>
    <property type="evidence" value="ECO:0007669"/>
    <property type="project" value="TreeGrafter"/>
</dbReference>
<sequence>MAVQGYESIQRNPKYIELVKTRSSFGWTLAAIMLAIYFGFILLIAYAPKFLGTPIGTGVMTIGIPIGLAVIVSAFVLVGIYVLRANATYDGLIRDIVEESR</sequence>
<dbReference type="EMBL" id="PDZR01000020">
    <property type="protein sequence ID" value="PNG25036.1"/>
    <property type="molecule type" value="Genomic_DNA"/>
</dbReference>
<evidence type="ECO:0000313" key="3">
    <source>
        <dbReference type="Proteomes" id="UP000236286"/>
    </source>
</evidence>
<comment type="caution">
    <text evidence="2">The sequence shown here is derived from an EMBL/GenBank/DDBJ whole genome shotgun (WGS) entry which is preliminary data.</text>
</comment>
<keyword evidence="1" id="KW-1133">Transmembrane helix</keyword>
<reference evidence="2 3" key="1">
    <citation type="submission" date="2017-10" db="EMBL/GenBank/DDBJ databases">
        <title>Genome announcement of Methylocella silvestris TVC from permafrost.</title>
        <authorList>
            <person name="Wang J."/>
            <person name="Geng K."/>
            <person name="Ul-Haque F."/>
            <person name="Crombie A.T."/>
            <person name="Street L.E."/>
            <person name="Wookey P.A."/>
            <person name="Murrell J.C."/>
            <person name="Pratscher J."/>
        </authorList>
    </citation>
    <scope>NUCLEOTIDE SEQUENCE [LARGE SCALE GENOMIC DNA]</scope>
    <source>
        <strain evidence="2 3">TVC</strain>
    </source>
</reference>
<dbReference type="Proteomes" id="UP000236286">
    <property type="component" value="Unassembled WGS sequence"/>
</dbReference>
<dbReference type="OrthoDB" id="5297034at2"/>
<protein>
    <recommendedName>
        <fullName evidence="4">DUF485 domain-containing protein</fullName>
    </recommendedName>
</protein>
<dbReference type="PANTHER" id="PTHR38598:SF1">
    <property type="entry name" value="INNER MEMBRANE PROTEIN YJCH"/>
    <property type="match status" value="1"/>
</dbReference>
<dbReference type="Pfam" id="PF04341">
    <property type="entry name" value="DUF485"/>
    <property type="match status" value="1"/>
</dbReference>
<dbReference type="AlphaFoldDB" id="A0A2J7TE53"/>
<gene>
    <name evidence="2" type="ORF">CR492_15410</name>
</gene>
<keyword evidence="1" id="KW-0812">Transmembrane</keyword>
<accession>A0A2J7TE53</accession>
<name>A0A2J7TE53_METSI</name>
<evidence type="ECO:0000256" key="1">
    <source>
        <dbReference type="SAM" id="Phobius"/>
    </source>
</evidence>
<proteinExistence type="predicted"/>
<keyword evidence="1" id="KW-0472">Membrane</keyword>
<dbReference type="InterPro" id="IPR007436">
    <property type="entry name" value="DUF485"/>
</dbReference>
<dbReference type="RefSeq" id="WP_102844623.1">
    <property type="nucleotide sequence ID" value="NZ_PDZR01000020.1"/>
</dbReference>
<evidence type="ECO:0008006" key="4">
    <source>
        <dbReference type="Google" id="ProtNLM"/>
    </source>
</evidence>
<feature type="transmembrane region" description="Helical" evidence="1">
    <location>
        <begin position="59"/>
        <end position="83"/>
    </location>
</feature>